<evidence type="ECO:0000313" key="4">
    <source>
        <dbReference type="Proteomes" id="UP000315947"/>
    </source>
</evidence>
<dbReference type="EMBL" id="CP041614">
    <property type="protein sequence ID" value="QDO86349.1"/>
    <property type="molecule type" value="Genomic_DNA"/>
</dbReference>
<keyword evidence="4" id="KW-1185">Reference proteome</keyword>
<keyword evidence="2" id="KW-1133">Transmembrane helix</keyword>
<dbReference type="RefSeq" id="WP_144048636.1">
    <property type="nucleotide sequence ID" value="NZ_CP041614.1"/>
</dbReference>
<dbReference type="Proteomes" id="UP000315947">
    <property type="component" value="Chromosome"/>
</dbReference>
<sequence>MSLVIQSGTTTLTSVNDVTSINQVNSNKTTQAAAEDSELLSIKQGNRVVLEAPRSALDPTQIIKLDKLLDLVNSGDFKKNIGDAVDKVQKALSEFLSSVGVGGKNESTSKGALSDIFELMILLFQLAKDNRELNITQRDIATTASVASIKAQASELRSAKGALIAMAVVSGVLAVTSAVMGALSAKKSINQLGESGKVNSQLTQQQNFKDTLKGLQDDGKNVSGALRGTKSEIKKLGQQNFEIDTLLKARDSRGQARNAVLQGVGQVSNNIGSVYQTEAQASQKEEEAEGTLSQAEKQKADDRIGYDDNFLKEVRDILRAIGDSYNQAWKAASTPA</sequence>
<protein>
    <recommendedName>
        <fullName evidence="5">Translocator protein PopD</fullName>
    </recommendedName>
</protein>
<name>A0ABX5X4R3_9GAMM</name>
<evidence type="ECO:0000313" key="3">
    <source>
        <dbReference type="EMBL" id="QDO86349.1"/>
    </source>
</evidence>
<evidence type="ECO:0008006" key="5">
    <source>
        <dbReference type="Google" id="ProtNLM"/>
    </source>
</evidence>
<keyword evidence="2" id="KW-0472">Membrane</keyword>
<evidence type="ECO:0000256" key="2">
    <source>
        <dbReference type="SAM" id="Phobius"/>
    </source>
</evidence>
<proteinExistence type="predicted"/>
<feature type="region of interest" description="Disordered" evidence="1">
    <location>
        <begin position="278"/>
        <end position="300"/>
    </location>
</feature>
<keyword evidence="2" id="KW-0812">Transmembrane</keyword>
<dbReference type="NCBIfam" id="NF038055">
    <property type="entry name" value="T3SS_SctB_pilot"/>
    <property type="match status" value="1"/>
</dbReference>
<dbReference type="Pfam" id="PF05844">
    <property type="entry name" value="YopD"/>
    <property type="match status" value="1"/>
</dbReference>
<evidence type="ECO:0000256" key="1">
    <source>
        <dbReference type="SAM" id="MobiDB-lite"/>
    </source>
</evidence>
<dbReference type="InterPro" id="IPR008898">
    <property type="entry name" value="YopD-like"/>
</dbReference>
<gene>
    <name evidence="3" type="ORF">FM037_27630</name>
</gene>
<organism evidence="3 4">
    <name type="scientific">Shewanella psychropiezotolerans</name>
    <dbReference type="NCBI Taxonomy" id="2593655"/>
    <lineage>
        <taxon>Bacteria</taxon>
        <taxon>Pseudomonadati</taxon>
        <taxon>Pseudomonadota</taxon>
        <taxon>Gammaproteobacteria</taxon>
        <taxon>Alteromonadales</taxon>
        <taxon>Shewanellaceae</taxon>
        <taxon>Shewanella</taxon>
    </lineage>
</organism>
<accession>A0ABX5X4R3</accession>
<reference evidence="3 4" key="1">
    <citation type="submission" date="2019-07" db="EMBL/GenBank/DDBJ databases">
        <title>Shewanella sp. YLB-06 whole genomic sequence.</title>
        <authorList>
            <person name="Yu L."/>
        </authorList>
    </citation>
    <scope>NUCLEOTIDE SEQUENCE [LARGE SCALE GENOMIC DNA]</scope>
    <source>
        <strain evidence="3 4">YLB-06</strain>
    </source>
</reference>
<feature type="transmembrane region" description="Helical" evidence="2">
    <location>
        <begin position="162"/>
        <end position="183"/>
    </location>
</feature>